<gene>
    <name evidence="1" type="ORF">FK178_08025</name>
</gene>
<dbReference type="RefSeq" id="WP_146833265.1">
    <property type="nucleotide sequence ID" value="NZ_CP042476.1"/>
</dbReference>
<organism evidence="1 2">
    <name type="scientific">Antarcticibacterium arcticum</name>
    <dbReference type="NCBI Taxonomy" id="2585771"/>
    <lineage>
        <taxon>Bacteria</taxon>
        <taxon>Pseudomonadati</taxon>
        <taxon>Bacteroidota</taxon>
        <taxon>Flavobacteriia</taxon>
        <taxon>Flavobacteriales</taxon>
        <taxon>Flavobacteriaceae</taxon>
        <taxon>Antarcticibacterium</taxon>
    </lineage>
</organism>
<reference evidence="1 2" key="1">
    <citation type="submission" date="2019-08" db="EMBL/GenBank/DDBJ databases">
        <title>Antarcticibacterium arcticum sp. nov., a bacterium isolated from marine sediment of the Canadian Beaufort Sea.</title>
        <authorList>
            <person name="Lee Y.M."/>
            <person name="Baek K."/>
            <person name="Lee D.-H."/>
            <person name="Shin S.C."/>
            <person name="Jin Y.K."/>
            <person name="Park Y."/>
        </authorList>
    </citation>
    <scope>NUCLEOTIDE SEQUENCE [LARGE SCALE GENOMIC DNA]</scope>
    <source>
        <strain evidence="1 2">PAMC 28998</strain>
    </source>
</reference>
<dbReference type="InterPro" id="IPR021272">
    <property type="entry name" value="DUF2851"/>
</dbReference>
<accession>A0A5B8YM22</accession>
<dbReference type="KEGG" id="anp:FK178_08025"/>
<evidence type="ECO:0000313" key="1">
    <source>
        <dbReference type="EMBL" id="QED37673.1"/>
    </source>
</evidence>
<keyword evidence="2" id="KW-1185">Reference proteome</keyword>
<name>A0A5B8YM22_9FLAO</name>
<dbReference type="AlphaFoldDB" id="A0A5B8YM22"/>
<sequence length="425" mass="49907">MQEDFLHYIWNFKKFDFRRAQTVDGQPVVIINSGTPNFNSGPDFFNANIKIGEQLWAGNVEIHIRSSDWYSHRHEIDSNYENVVLHVVWENNIDIYRKDNSVIPTLELKDLTSEDTLKSYRELLLAPNAKWINCEREFVNFQNFEIENWLERMYFEKLEQKSEAIGKLLKKSENNWEEVLFWLLARSFGLKVNGEAFLSMAQSLDFSIIQKCRSSHLYLEALFFGQSGLLDVKNEDVYFQELKKEYIFLKRKFGLSNSGVERPKYFRLRPENFPNIRLSQLAGLYSAVPHLFSKIMNAGKRKELQELLKVETSTYWKEHYTFGKDHSFRAKKLSEDFIDLLIINTIIPLKFYYLRSIGSYEPQQILQLIQEIKTEKNSVIDKFNLIRPNTSATALHSQALLHLKGAYCDKNYCLNCNLGAKLIRG</sequence>
<dbReference type="EMBL" id="CP042476">
    <property type="protein sequence ID" value="QED37673.1"/>
    <property type="molecule type" value="Genomic_DNA"/>
</dbReference>
<dbReference type="Pfam" id="PF11013">
    <property type="entry name" value="DUF2851"/>
    <property type="match status" value="1"/>
</dbReference>
<evidence type="ECO:0000313" key="2">
    <source>
        <dbReference type="Proteomes" id="UP000321954"/>
    </source>
</evidence>
<protein>
    <submittedName>
        <fullName evidence="1">DUF2851 family protein</fullName>
    </submittedName>
</protein>
<proteinExistence type="predicted"/>
<dbReference type="Proteomes" id="UP000321954">
    <property type="component" value="Chromosome"/>
</dbReference>
<dbReference type="OrthoDB" id="1005072at2"/>